<protein>
    <submittedName>
        <fullName evidence="2">DUF38 domain-containing protein</fullName>
    </submittedName>
</protein>
<evidence type="ECO:0000313" key="2">
    <source>
        <dbReference type="EMBL" id="CAB07225.2"/>
    </source>
</evidence>
<evidence type="ECO:0000313" key="3">
    <source>
        <dbReference type="Proteomes" id="UP000001940"/>
    </source>
</evidence>
<keyword evidence="3" id="KW-1185">Reference proteome</keyword>
<dbReference type="Proteomes" id="UP000001940">
    <property type="component" value="Chromosome X"/>
</dbReference>
<dbReference type="PaxDb" id="6239-H03G16.1"/>
<accession>Q9XU23</accession>
<dbReference type="HOGENOM" id="CLU_1162054_0_0_1"/>
<dbReference type="UCSC" id="H03G16.1">
    <property type="organism name" value="c. elegans"/>
</dbReference>
<feature type="domain" description="DUF38" evidence="1">
    <location>
        <begin position="61"/>
        <end position="174"/>
    </location>
</feature>
<evidence type="ECO:0000259" key="1">
    <source>
        <dbReference type="Pfam" id="PF01827"/>
    </source>
</evidence>
<gene>
    <name evidence="2" type="ORF">CELE_H03G16.1</name>
    <name evidence="2 4" type="ORF">H03G16.1</name>
</gene>
<proteinExistence type="predicted"/>
<reference evidence="2 3" key="1">
    <citation type="journal article" date="1998" name="Science">
        <title>Genome sequence of the nematode C. elegans: a platform for investigating biology.</title>
        <authorList>
            <consortium name="The C. elegans sequencing consortium"/>
            <person name="Sulson J.E."/>
            <person name="Waterston R."/>
        </authorList>
    </citation>
    <scope>NUCLEOTIDE SEQUENCE [LARGE SCALE GENOMIC DNA]</scope>
    <source>
        <strain evidence="2 3">Bristol N2</strain>
    </source>
</reference>
<name>Q9XU23_CAEEL</name>
<dbReference type="InterPro" id="IPR002900">
    <property type="entry name" value="DUF38/FTH_CAE_spp"/>
</dbReference>
<dbReference type="AGR" id="WB:WBGene00010358"/>
<dbReference type="PIR" id="T23038">
    <property type="entry name" value="T23038"/>
</dbReference>
<dbReference type="EMBL" id="BX284606">
    <property type="protein sequence ID" value="CAB07225.2"/>
    <property type="molecule type" value="Genomic_DNA"/>
</dbReference>
<dbReference type="InParanoid" id="Q9XU23"/>
<dbReference type="WormBase" id="H03G16.1">
    <property type="protein sequence ID" value="CE53491"/>
    <property type="gene ID" value="WBGene00010358"/>
</dbReference>
<dbReference type="PhylomeDB" id="Q9XU23"/>
<evidence type="ECO:0000313" key="4">
    <source>
        <dbReference type="WormBase" id="H03G16.1"/>
    </source>
</evidence>
<dbReference type="Pfam" id="PF01827">
    <property type="entry name" value="FTH"/>
    <property type="match status" value="1"/>
</dbReference>
<sequence>MDWRNARGNEHDDGERIINGKHFLELVFTDMSIFLKMTQLDLNRNKWFEFNNKDYDGDLKDFCNQFDRFVDSENLWKMKFVSLNNWNVGTALPRILKKCDTESLKSIKLKMKYETAESMENIAALEQWNHVKELEIEVPRGKKKPNLEYFSHVTDLNMTFDFFTNEFVPRIQDMTFVEAR</sequence>
<organism evidence="2 3">
    <name type="scientific">Caenorhabditis elegans</name>
    <dbReference type="NCBI Taxonomy" id="6239"/>
    <lineage>
        <taxon>Eukaryota</taxon>
        <taxon>Metazoa</taxon>
        <taxon>Ecdysozoa</taxon>
        <taxon>Nematoda</taxon>
        <taxon>Chromadorea</taxon>
        <taxon>Rhabditida</taxon>
        <taxon>Rhabditina</taxon>
        <taxon>Rhabditomorpha</taxon>
        <taxon>Rhabditoidea</taxon>
        <taxon>Rhabditidae</taxon>
        <taxon>Peloderinae</taxon>
        <taxon>Caenorhabditis</taxon>
    </lineage>
</organism>
<dbReference type="AlphaFoldDB" id="Q9XU23"/>